<comment type="subcellular location">
    <subcellularLocation>
        <location evidence="6">Cytoplasm</location>
    </subcellularLocation>
</comment>
<dbReference type="GO" id="GO:0003677">
    <property type="term" value="F:DNA binding"/>
    <property type="evidence" value="ECO:0007669"/>
    <property type="project" value="UniProtKB-KW"/>
</dbReference>
<gene>
    <name evidence="6" type="primary">nucS</name>
    <name evidence="9" type="ordered locus">Vdis_1848</name>
</gene>
<dbReference type="Gene3D" id="2.70.180.20">
    <property type="match status" value="1"/>
</dbReference>
<evidence type="ECO:0000313" key="9">
    <source>
        <dbReference type="EMBL" id="ADN51220.1"/>
    </source>
</evidence>
<evidence type="ECO:0000256" key="3">
    <source>
        <dbReference type="ARBA" id="ARBA00022759"/>
    </source>
</evidence>
<evidence type="ECO:0000256" key="6">
    <source>
        <dbReference type="HAMAP-Rule" id="MF_00722"/>
    </source>
</evidence>
<dbReference type="STRING" id="572478.Vdis_1848"/>
<reference evidence="9 10" key="1">
    <citation type="journal article" date="2010" name="Stand. Genomic Sci.">
        <title>Complete genome sequence of Vulcanisaeta distributa type strain (IC-017).</title>
        <authorList>
            <person name="Mavromatis K."/>
            <person name="Sikorski J."/>
            <person name="Pabst E."/>
            <person name="Teshima H."/>
            <person name="Lapidus A."/>
            <person name="Lucas S."/>
            <person name="Nolan M."/>
            <person name="Glavina Del Rio T."/>
            <person name="Cheng J.F."/>
            <person name="Bruce D."/>
            <person name="Goodwin L."/>
            <person name="Pitluck S."/>
            <person name="Liolios K."/>
            <person name="Ivanova N."/>
            <person name="Mikhailova N."/>
            <person name="Pati A."/>
            <person name="Chen A."/>
            <person name="Palaniappan K."/>
            <person name="Land M."/>
            <person name="Hauser L."/>
            <person name="Chang Y.J."/>
            <person name="Jeffries C.D."/>
            <person name="Rohde M."/>
            <person name="Spring S."/>
            <person name="Goker M."/>
            <person name="Wirth R."/>
            <person name="Woyke T."/>
            <person name="Bristow J."/>
            <person name="Eisen J.A."/>
            <person name="Markowitz V."/>
            <person name="Hugenholtz P."/>
            <person name="Klenk H.P."/>
            <person name="Kyrpides N.C."/>
        </authorList>
    </citation>
    <scope>NUCLEOTIDE SEQUENCE [LARGE SCALE GENOMIC DNA]</scope>
    <source>
        <strain evidence="10">DSM 14429 / JCM 11212 / NBRC 100878 / IC-017</strain>
    </source>
</reference>
<dbReference type="EC" id="3.1.-.-" evidence="6"/>
<evidence type="ECO:0000259" key="8">
    <source>
        <dbReference type="Pfam" id="PF21003"/>
    </source>
</evidence>
<dbReference type="Gene3D" id="3.40.1350.10">
    <property type="match status" value="1"/>
</dbReference>
<dbReference type="HAMAP" id="MF_00722">
    <property type="entry name" value="NucS"/>
    <property type="match status" value="1"/>
</dbReference>
<dbReference type="InterPro" id="IPR011856">
    <property type="entry name" value="tRNA_endonuc-like_dom_sf"/>
</dbReference>
<evidence type="ECO:0000256" key="2">
    <source>
        <dbReference type="ARBA" id="ARBA00022722"/>
    </source>
</evidence>
<dbReference type="PANTHER" id="PTHR38814:SF1">
    <property type="entry name" value="ENDONUCLEASE NUCS"/>
    <property type="match status" value="1"/>
</dbReference>
<evidence type="ECO:0000256" key="1">
    <source>
        <dbReference type="ARBA" id="ARBA00022490"/>
    </source>
</evidence>
<reference evidence="10" key="2">
    <citation type="journal article" date="2010" name="Stand. Genomic Sci.">
        <title>Complete genome sequence of Vulcanisaeta distributa type strain (IC-017T).</title>
        <authorList>
            <person name="Mavromatis K."/>
            <person name="Sikorski J."/>
            <person name="Pabst E."/>
            <person name="Teshima H."/>
            <person name="Lapidus A."/>
            <person name="Lucas S."/>
            <person name="Nolan M."/>
            <person name="Glavina Del Rio T."/>
            <person name="Cheng J."/>
            <person name="Bruce D."/>
            <person name="Goodwin L."/>
            <person name="Pitluck S."/>
            <person name="Liolios K."/>
            <person name="Ivanova N."/>
            <person name="Mikhailova N."/>
            <person name="Pati A."/>
            <person name="Chen A."/>
            <person name="Palaniappan K."/>
            <person name="Land M."/>
            <person name="Hauser L."/>
            <person name="Chang Y."/>
            <person name="Jeffries C."/>
            <person name="Rohde M."/>
            <person name="Spring S."/>
            <person name="Goker M."/>
            <person name="Wirth R."/>
            <person name="Woyke T."/>
            <person name="Bristow J."/>
            <person name="Eisen J."/>
            <person name="Markowitz V."/>
            <person name="Hugenholtz P."/>
            <person name="Klenk H."/>
            <person name="Kyrpides N."/>
        </authorList>
    </citation>
    <scope>NUCLEOTIDE SEQUENCE [LARGE SCALE GENOMIC DNA]</scope>
    <source>
        <strain evidence="10">DSM 14429 / JCM 11212 / NBRC 100878 / IC-017</strain>
    </source>
</reference>
<dbReference type="NCBIfam" id="NF003270">
    <property type="entry name" value="PRK04247.1"/>
    <property type="match status" value="1"/>
</dbReference>
<keyword evidence="1 6" id="KW-0963">Cytoplasm</keyword>
<dbReference type="CDD" id="cd22341">
    <property type="entry name" value="NucS-like"/>
    <property type="match status" value="1"/>
</dbReference>
<feature type="domain" description="Endonuclease NucS N-terminal PH-like" evidence="8">
    <location>
        <begin position="37"/>
        <end position="130"/>
    </location>
</feature>
<evidence type="ECO:0000259" key="7">
    <source>
        <dbReference type="Pfam" id="PF01939"/>
    </source>
</evidence>
<dbReference type="Pfam" id="PF21003">
    <property type="entry name" value="NucS_N"/>
    <property type="match status" value="1"/>
</dbReference>
<keyword evidence="4 6" id="KW-0378">Hydrolase</keyword>
<evidence type="ECO:0000256" key="4">
    <source>
        <dbReference type="ARBA" id="ARBA00022801"/>
    </source>
</evidence>
<dbReference type="KEGG" id="vdi:Vdis_1848"/>
<dbReference type="PANTHER" id="PTHR38814">
    <property type="entry name" value="ENDONUCLEASE NUCS"/>
    <property type="match status" value="1"/>
</dbReference>
<dbReference type="EMBL" id="CP002100">
    <property type="protein sequence ID" value="ADN51220.1"/>
    <property type="molecule type" value="Genomic_DNA"/>
</dbReference>
<comment type="similarity">
    <text evidence="6">Belongs to the NucS endonuclease family.</text>
</comment>
<keyword evidence="10" id="KW-1185">Reference proteome</keyword>
<keyword evidence="5 6" id="KW-0238">DNA-binding</keyword>
<comment type="function">
    <text evidence="6">Cleaves both 3' and 5' ssDNA extremities of branched DNA structures.</text>
</comment>
<keyword evidence="3 6" id="KW-0255">Endonuclease</keyword>
<accession>E1QV29</accession>
<keyword evidence="2 6" id="KW-0540">Nuclease</keyword>
<dbReference type="Proteomes" id="UP000006681">
    <property type="component" value="Chromosome"/>
</dbReference>
<dbReference type="GeneID" id="9752794"/>
<evidence type="ECO:0000256" key="5">
    <source>
        <dbReference type="ARBA" id="ARBA00023125"/>
    </source>
</evidence>
<proteinExistence type="inferred from homology"/>
<name>E1QV29_VULDI</name>
<dbReference type="InterPro" id="IPR049173">
    <property type="entry name" value="NucS_N_sf"/>
</dbReference>
<dbReference type="GO" id="GO:0000014">
    <property type="term" value="F:single-stranded DNA endodeoxyribonuclease activity"/>
    <property type="evidence" value="ECO:0007669"/>
    <property type="project" value="UniProtKB-UniRule"/>
</dbReference>
<organism evidence="9 10">
    <name type="scientific">Vulcanisaeta distributa (strain DSM 14429 / JCM 11212 / NBRC 100878 / IC-017)</name>
    <dbReference type="NCBI Taxonomy" id="572478"/>
    <lineage>
        <taxon>Archaea</taxon>
        <taxon>Thermoproteota</taxon>
        <taxon>Thermoprotei</taxon>
        <taxon>Thermoproteales</taxon>
        <taxon>Thermoproteaceae</taxon>
        <taxon>Vulcanisaeta</taxon>
    </lineage>
</organism>
<dbReference type="OrthoDB" id="15177at2157"/>
<dbReference type="GO" id="GO:0005737">
    <property type="term" value="C:cytoplasm"/>
    <property type="evidence" value="ECO:0007669"/>
    <property type="project" value="UniProtKB-SubCell"/>
</dbReference>
<dbReference type="Pfam" id="PF01939">
    <property type="entry name" value="NucS_C"/>
    <property type="match status" value="1"/>
</dbReference>
<evidence type="ECO:0000313" key="10">
    <source>
        <dbReference type="Proteomes" id="UP000006681"/>
    </source>
</evidence>
<dbReference type="InterPro" id="IPR048301">
    <property type="entry name" value="NucS_C"/>
</dbReference>
<dbReference type="RefSeq" id="WP_013336945.1">
    <property type="nucleotide sequence ID" value="NC_014537.1"/>
</dbReference>
<dbReference type="HOGENOM" id="CLU_069350_1_0_2"/>
<protein>
    <recommendedName>
        <fullName evidence="6">Endonuclease NucS</fullName>
        <ecNumber evidence="6">3.1.-.-</ecNumber>
    </recommendedName>
</protein>
<feature type="domain" description="Endonuclease NucS C-terminal" evidence="7">
    <location>
        <begin position="142"/>
        <end position="247"/>
    </location>
</feature>
<dbReference type="AlphaFoldDB" id="E1QV29"/>
<dbReference type="InterPro" id="IPR002793">
    <property type="entry name" value="Endonuclease_NucS"/>
</dbReference>
<sequence length="251" mass="28263">MDITSFMNREATPDLEYLVDPSPTEALRLINLRKSTHVILIYGDMTAFYEGRAKSQLEDLMPRLVISKPDGTFMVHESNKEKPRLWNPPPSTLYASINLGVLTLRSVRASPREVVMVEIPVIRFVSAVRLGITLNYRVFGTEEDLVNAIVSNPSIVEDGLQIIAREYHTIVGDIDLLGKDSKGNLVVIECKRSQAGPEAVNQLKRYVEHLSQKESKNVRGILVAPSISSAAYHYLRQYGLEFRRVEPKSLI</sequence>
<dbReference type="eggNOG" id="arCOG01304">
    <property type="taxonomic scope" value="Archaea"/>
</dbReference>
<dbReference type="InterPro" id="IPR048302">
    <property type="entry name" value="NucS_N"/>
</dbReference>